<evidence type="ECO:0000256" key="5">
    <source>
        <dbReference type="ARBA" id="ARBA00023004"/>
    </source>
</evidence>
<dbReference type="PANTHER" id="PTHR24960">
    <property type="entry name" value="PHOTOSYSTEM I IRON-SULFUR CENTER-RELATED"/>
    <property type="match status" value="1"/>
</dbReference>
<dbReference type="PANTHER" id="PTHR24960:SF80">
    <property type="entry name" value="FERREDOXIN"/>
    <property type="match status" value="1"/>
</dbReference>
<dbReference type="GO" id="GO:0051539">
    <property type="term" value="F:4 iron, 4 sulfur cluster binding"/>
    <property type="evidence" value="ECO:0007669"/>
    <property type="project" value="UniProtKB-KW"/>
</dbReference>
<dbReference type="EMBL" id="OBDZ01000026">
    <property type="protein sequence ID" value="SNY40029.1"/>
    <property type="molecule type" value="Genomic_DNA"/>
</dbReference>
<organism evidence="8 9">
    <name type="scientific">Orenia metallireducens</name>
    <dbReference type="NCBI Taxonomy" id="1413210"/>
    <lineage>
        <taxon>Bacteria</taxon>
        <taxon>Bacillati</taxon>
        <taxon>Bacillota</taxon>
        <taxon>Clostridia</taxon>
        <taxon>Halanaerobiales</taxon>
        <taxon>Halobacteroidaceae</taxon>
        <taxon>Orenia</taxon>
    </lineage>
</organism>
<keyword evidence="3" id="KW-0004">4Fe-4S</keyword>
<name>A0A285HWG3_9FIRM</name>
<keyword evidence="5" id="KW-0408">Iron</keyword>
<evidence type="ECO:0000313" key="9">
    <source>
        <dbReference type="Proteomes" id="UP000219573"/>
    </source>
</evidence>
<proteinExistence type="predicted"/>
<dbReference type="NCBIfam" id="NF038196">
    <property type="entry name" value="ferrodoxin_EFR1"/>
    <property type="match status" value="1"/>
</dbReference>
<dbReference type="InterPro" id="IPR017900">
    <property type="entry name" value="4Fe4S_Fe_S_CS"/>
</dbReference>
<keyword evidence="4" id="KW-0479">Metal-binding</keyword>
<dbReference type="InterPro" id="IPR017896">
    <property type="entry name" value="4Fe4S_Fe-S-bd"/>
</dbReference>
<evidence type="ECO:0000259" key="7">
    <source>
        <dbReference type="PROSITE" id="PS51379"/>
    </source>
</evidence>
<comment type="function">
    <text evidence="1">Ferredoxins are iron-sulfur proteins that transfer electrons in a wide variety of metabolic reactions.</text>
</comment>
<dbReference type="InterPro" id="IPR029039">
    <property type="entry name" value="Flavoprotein-like_sf"/>
</dbReference>
<dbReference type="InterPro" id="IPR047964">
    <property type="entry name" value="EFR1-like"/>
</dbReference>
<evidence type="ECO:0000256" key="4">
    <source>
        <dbReference type="ARBA" id="ARBA00022723"/>
    </source>
</evidence>
<dbReference type="Gene3D" id="3.40.50.360">
    <property type="match status" value="1"/>
</dbReference>
<evidence type="ECO:0000256" key="1">
    <source>
        <dbReference type="ARBA" id="ARBA00003532"/>
    </source>
</evidence>
<evidence type="ECO:0000313" key="8">
    <source>
        <dbReference type="EMBL" id="SNY40029.1"/>
    </source>
</evidence>
<reference evidence="9" key="1">
    <citation type="submission" date="2017-09" db="EMBL/GenBank/DDBJ databases">
        <authorList>
            <person name="Varghese N."/>
            <person name="Submissions S."/>
        </authorList>
    </citation>
    <scope>NUCLEOTIDE SEQUENCE [LARGE SCALE GENOMIC DNA]</scope>
    <source>
        <strain evidence="9">MSL47</strain>
    </source>
</reference>
<dbReference type="PROSITE" id="PS51379">
    <property type="entry name" value="4FE4S_FER_2"/>
    <property type="match status" value="1"/>
</dbReference>
<dbReference type="AlphaFoldDB" id="A0A285HWG3"/>
<sequence>MKLDKVTEIFFSPTNTTKEVITAIAKGIGVTNTEAIDLTKPAIRDKFNLHIESSKEILILGVPVYEERIPEILERTLTKLKGEGQAIILIALYGNIGEGIALKQLKSLAEQGGFKVVGAASFIGEHSFSTSKLEIAQGRPDRADLKQAEEFGKRIAKKLKNTADIHKLPELKIEGKLPLMAKILPRNSARFFAQKPQVEKENCNSCGICVSRCPVGAIAKDDLEINDMICLRCFACVRVCSQEARKIKFKKGWIIKFILKMKSRKRKEPRTYL</sequence>
<accession>A0A285HWG3</accession>
<dbReference type="SUPFAM" id="SSF54862">
    <property type="entry name" value="4Fe-4S ferredoxins"/>
    <property type="match status" value="1"/>
</dbReference>
<dbReference type="Pfam" id="PF00037">
    <property type="entry name" value="Fer4"/>
    <property type="match status" value="1"/>
</dbReference>
<keyword evidence="9" id="KW-1185">Reference proteome</keyword>
<dbReference type="Proteomes" id="UP000219573">
    <property type="component" value="Unassembled WGS sequence"/>
</dbReference>
<dbReference type="PROSITE" id="PS00198">
    <property type="entry name" value="4FE4S_FER_1"/>
    <property type="match status" value="1"/>
</dbReference>
<dbReference type="SUPFAM" id="SSF52218">
    <property type="entry name" value="Flavoproteins"/>
    <property type="match status" value="1"/>
</dbReference>
<dbReference type="RefSeq" id="WP_097018945.1">
    <property type="nucleotide sequence ID" value="NZ_OBDZ01000026.1"/>
</dbReference>
<dbReference type="Gene3D" id="3.30.70.20">
    <property type="match status" value="1"/>
</dbReference>
<gene>
    <name evidence="8" type="ORF">SAMN06265827_12634</name>
</gene>
<evidence type="ECO:0000256" key="6">
    <source>
        <dbReference type="ARBA" id="ARBA00023014"/>
    </source>
</evidence>
<keyword evidence="6" id="KW-0411">Iron-sulfur</keyword>
<feature type="domain" description="4Fe-4S ferredoxin-type" evidence="7">
    <location>
        <begin position="194"/>
        <end position="223"/>
    </location>
</feature>
<protein>
    <recommendedName>
        <fullName evidence="2">Ferredoxin</fullName>
    </recommendedName>
</protein>
<evidence type="ECO:0000256" key="3">
    <source>
        <dbReference type="ARBA" id="ARBA00022485"/>
    </source>
</evidence>
<evidence type="ECO:0000256" key="2">
    <source>
        <dbReference type="ARBA" id="ARBA00013529"/>
    </source>
</evidence>
<dbReference type="GO" id="GO:0046872">
    <property type="term" value="F:metal ion binding"/>
    <property type="evidence" value="ECO:0007669"/>
    <property type="project" value="UniProtKB-KW"/>
</dbReference>
<dbReference type="InterPro" id="IPR050157">
    <property type="entry name" value="PSI_iron-sulfur_center"/>
</dbReference>